<evidence type="ECO:0000313" key="14">
    <source>
        <dbReference type="EMBL" id="PXX79663.1"/>
    </source>
</evidence>
<dbReference type="PRINTS" id="PR00990">
    <property type="entry name" value="RIBOKINASE"/>
</dbReference>
<comment type="activity regulation">
    <text evidence="12">Activated by a monovalent cation that binds near, but not in, the active site. The most likely occupant of the site in vivo is potassium. Ion binding induces a conformational change that may alter substrate affinity.</text>
</comment>
<feature type="binding site" evidence="12">
    <location>
        <begin position="211"/>
        <end position="216"/>
    </location>
    <ligand>
        <name>ATP</name>
        <dbReference type="ChEBI" id="CHEBI:30616"/>
    </ligand>
</feature>
<dbReference type="Gene3D" id="3.40.1190.20">
    <property type="match status" value="1"/>
</dbReference>
<evidence type="ECO:0000256" key="2">
    <source>
        <dbReference type="ARBA" id="ARBA00012035"/>
    </source>
</evidence>
<dbReference type="EC" id="2.7.1.15" evidence="2 12"/>
<dbReference type="PROSITE" id="PS00583">
    <property type="entry name" value="PFKB_KINASES_1"/>
    <property type="match status" value="1"/>
</dbReference>
<dbReference type="Pfam" id="PF00294">
    <property type="entry name" value="PfkB"/>
    <property type="match status" value="1"/>
</dbReference>
<dbReference type="GO" id="GO:0004747">
    <property type="term" value="F:ribokinase activity"/>
    <property type="evidence" value="ECO:0007669"/>
    <property type="project" value="UniProtKB-UniRule"/>
</dbReference>
<evidence type="ECO:0000256" key="5">
    <source>
        <dbReference type="ARBA" id="ARBA00022723"/>
    </source>
</evidence>
<feature type="binding site" evidence="12">
    <location>
        <position position="136"/>
    </location>
    <ligand>
        <name>substrate</name>
    </ligand>
</feature>
<name>A0A318L2E0_9FIRM</name>
<feature type="binding site" evidence="12">
    <location>
        <position position="179"/>
    </location>
    <ligand>
        <name>ATP</name>
        <dbReference type="ChEBI" id="CHEBI:30616"/>
    </ligand>
</feature>
<comment type="subunit">
    <text evidence="12">Homodimer.</text>
</comment>
<feature type="binding site" evidence="12">
    <location>
        <position position="239"/>
    </location>
    <ligand>
        <name>K(+)</name>
        <dbReference type="ChEBI" id="CHEBI:29103"/>
    </ligand>
</feature>
<evidence type="ECO:0000313" key="15">
    <source>
        <dbReference type="Proteomes" id="UP000247612"/>
    </source>
</evidence>
<feature type="binding site" evidence="12">
    <location>
        <position position="276"/>
    </location>
    <ligand>
        <name>K(+)</name>
        <dbReference type="ChEBI" id="CHEBI:29103"/>
    </ligand>
</feature>
<evidence type="ECO:0000256" key="11">
    <source>
        <dbReference type="ARBA" id="ARBA00023277"/>
    </source>
</evidence>
<dbReference type="GO" id="GO:0019303">
    <property type="term" value="P:D-ribose catabolic process"/>
    <property type="evidence" value="ECO:0007669"/>
    <property type="project" value="UniProtKB-UniRule"/>
</dbReference>
<evidence type="ECO:0000256" key="8">
    <source>
        <dbReference type="ARBA" id="ARBA00022840"/>
    </source>
</evidence>
<gene>
    <name evidence="12" type="primary">rbsK</name>
    <name evidence="14" type="ORF">DES51_105137</name>
</gene>
<keyword evidence="11 12" id="KW-0119">Carbohydrate metabolism</keyword>
<comment type="pathway">
    <text evidence="12">Carbohydrate metabolism; D-ribose degradation; D-ribose 5-phosphate from beta-D-ribopyranose: step 2/2.</text>
</comment>
<dbReference type="RefSeq" id="WP_022937038.1">
    <property type="nucleotide sequence ID" value="NZ_CABKRQ010000002.1"/>
</dbReference>
<keyword evidence="6 12" id="KW-0547">Nucleotide-binding</keyword>
<feature type="binding site" evidence="12">
    <location>
        <position position="237"/>
    </location>
    <ligand>
        <name>K(+)</name>
        <dbReference type="ChEBI" id="CHEBI:29103"/>
    </ligand>
</feature>
<comment type="subcellular location">
    <subcellularLocation>
        <location evidence="12">Cytoplasm</location>
    </subcellularLocation>
</comment>
<accession>A0A318L2E0</accession>
<dbReference type="EMBL" id="QJKH01000005">
    <property type="protein sequence ID" value="PXX79663.1"/>
    <property type="molecule type" value="Genomic_DNA"/>
</dbReference>
<evidence type="ECO:0000259" key="13">
    <source>
        <dbReference type="Pfam" id="PF00294"/>
    </source>
</evidence>
<sequence length="293" mass="31747">MKVLVFGSLNIDTIYKLEHIVQPNETICASGCEISAGGKGLNQAMAFAKTGLPVYIASNLGRNGQVLADTLKSGNVDISLLNHVDEDSGQAIIQVDKAGNNAIIVSGNCNEHISEAYIDSVLPHFEKGDILVIQNEINNLHLIIEKAKAAGLIIVFNPSPYNHVIETLPMDKIDYLFINEVEGRQLSGSDNEKEIPRLILERYPAIKVILTLGERGAVYADENQYVYEPAIKTEVVDTVGAGDTFTGYFIYGIMSRKSVKECLNMASTASSIVIGRHGAGNSIPTLDEVEKAL</sequence>
<dbReference type="Proteomes" id="UP000247612">
    <property type="component" value="Unassembled WGS sequence"/>
</dbReference>
<keyword evidence="8 12" id="KW-0067">ATP-binding</keyword>
<evidence type="ECO:0000256" key="6">
    <source>
        <dbReference type="ARBA" id="ARBA00022741"/>
    </source>
</evidence>
<feature type="binding site" evidence="12">
    <location>
        <position position="243"/>
    </location>
    <ligand>
        <name>substrate</name>
    </ligand>
</feature>
<dbReference type="CDD" id="cd01174">
    <property type="entry name" value="ribokinase"/>
    <property type="match status" value="1"/>
</dbReference>
<dbReference type="SUPFAM" id="SSF53613">
    <property type="entry name" value="Ribokinase-like"/>
    <property type="match status" value="1"/>
</dbReference>
<dbReference type="InterPro" id="IPR002173">
    <property type="entry name" value="Carboh/pur_kinase_PfkB_CS"/>
</dbReference>
<dbReference type="PANTHER" id="PTHR10584">
    <property type="entry name" value="SUGAR KINASE"/>
    <property type="match status" value="1"/>
</dbReference>
<comment type="similarity">
    <text evidence="12">Belongs to the carbohydrate kinase PfkB family. Ribokinase subfamily.</text>
</comment>
<comment type="catalytic activity">
    <reaction evidence="12">
        <text>D-ribose + ATP = D-ribose 5-phosphate + ADP + H(+)</text>
        <dbReference type="Rhea" id="RHEA:13697"/>
        <dbReference type="ChEBI" id="CHEBI:15378"/>
        <dbReference type="ChEBI" id="CHEBI:30616"/>
        <dbReference type="ChEBI" id="CHEBI:47013"/>
        <dbReference type="ChEBI" id="CHEBI:78346"/>
        <dbReference type="ChEBI" id="CHEBI:456216"/>
        <dbReference type="EC" id="2.7.1.15"/>
    </reaction>
</comment>
<comment type="function">
    <text evidence="12">Catalyzes the phosphorylation of ribose at O-5 in a reaction requiring ATP and magnesium. The resulting D-ribose-5-phosphate can then be used either for sythesis of nucleotides, histidine, and tryptophan, or as a component of the pentose phosphate pathway.</text>
</comment>
<comment type="caution">
    <text evidence="14">The sequence shown here is derived from an EMBL/GenBank/DDBJ whole genome shotgun (WGS) entry which is preliminary data.</text>
</comment>
<keyword evidence="15" id="KW-1185">Reference proteome</keyword>
<dbReference type="OrthoDB" id="9775849at2"/>
<protein>
    <recommendedName>
        <fullName evidence="3 12">Ribokinase</fullName>
        <shortName evidence="12">RK</shortName>
        <ecNumber evidence="2 12">2.7.1.15</ecNumber>
    </recommendedName>
</protein>
<dbReference type="GO" id="GO:0005524">
    <property type="term" value="F:ATP binding"/>
    <property type="evidence" value="ECO:0007669"/>
    <property type="project" value="UniProtKB-UniRule"/>
</dbReference>
<organism evidence="14 15">
    <name type="scientific">Dielma fastidiosa</name>
    <dbReference type="NCBI Taxonomy" id="1034346"/>
    <lineage>
        <taxon>Bacteria</taxon>
        <taxon>Bacillati</taxon>
        <taxon>Bacillota</taxon>
        <taxon>Erysipelotrichia</taxon>
        <taxon>Erysipelotrichales</taxon>
        <taxon>Erysipelotrichaceae</taxon>
        <taxon>Dielma</taxon>
    </lineage>
</organism>
<evidence type="ECO:0000256" key="7">
    <source>
        <dbReference type="ARBA" id="ARBA00022777"/>
    </source>
</evidence>
<evidence type="ECO:0000256" key="10">
    <source>
        <dbReference type="ARBA" id="ARBA00022958"/>
    </source>
</evidence>
<keyword evidence="9 12" id="KW-0460">Magnesium</keyword>
<evidence type="ECO:0000256" key="12">
    <source>
        <dbReference type="HAMAP-Rule" id="MF_01987"/>
    </source>
</evidence>
<evidence type="ECO:0000256" key="4">
    <source>
        <dbReference type="ARBA" id="ARBA00022679"/>
    </source>
</evidence>
<feature type="binding site" evidence="12">
    <location>
        <position position="273"/>
    </location>
    <ligand>
        <name>K(+)</name>
        <dbReference type="ChEBI" id="CHEBI:29103"/>
    </ligand>
</feature>
<keyword evidence="10 12" id="KW-0630">Potassium</keyword>
<dbReference type="HAMAP" id="MF_01987">
    <property type="entry name" value="Ribokinase"/>
    <property type="match status" value="1"/>
</dbReference>
<keyword evidence="7 12" id="KW-0418">Kinase</keyword>
<keyword evidence="5 12" id="KW-0479">Metal-binding</keyword>
<keyword evidence="12" id="KW-0963">Cytoplasm</keyword>
<evidence type="ECO:0000256" key="3">
    <source>
        <dbReference type="ARBA" id="ARBA00016943"/>
    </source>
</evidence>
<comment type="cofactor">
    <cofactor evidence="12">
        <name>Mg(2+)</name>
        <dbReference type="ChEBI" id="CHEBI:18420"/>
    </cofactor>
    <text evidence="12">Requires a divalent cation, most likely magnesium in vivo, as an electrophilic catalyst to aid phosphoryl group transfer. It is the chelate of the metal and the nucleotide that is the actual substrate.</text>
</comment>
<evidence type="ECO:0000256" key="9">
    <source>
        <dbReference type="ARBA" id="ARBA00022842"/>
    </source>
</evidence>
<comment type="similarity">
    <text evidence="1">Belongs to the carbohydrate kinase pfkB family.</text>
</comment>
<keyword evidence="4 12" id="KW-0808">Transferase</keyword>
<dbReference type="InterPro" id="IPR029056">
    <property type="entry name" value="Ribokinase-like"/>
</dbReference>
<dbReference type="InterPro" id="IPR011877">
    <property type="entry name" value="Ribokinase"/>
</dbReference>
<dbReference type="InterPro" id="IPR011611">
    <property type="entry name" value="PfkB_dom"/>
</dbReference>
<feature type="binding site" evidence="12">
    <location>
        <begin position="10"/>
        <end position="12"/>
    </location>
    <ligand>
        <name>substrate</name>
    </ligand>
</feature>
<dbReference type="AlphaFoldDB" id="A0A318L2E0"/>
<feature type="binding site" evidence="12">
    <location>
        <position position="282"/>
    </location>
    <ligand>
        <name>K(+)</name>
        <dbReference type="ChEBI" id="CHEBI:29103"/>
    </ligand>
</feature>
<comment type="caution">
    <text evidence="12">Lacks conserved residue(s) required for the propagation of feature annotation.</text>
</comment>
<reference evidence="14 15" key="1">
    <citation type="submission" date="2018-05" db="EMBL/GenBank/DDBJ databases">
        <title>Genomic Encyclopedia of Type Strains, Phase IV (KMG-IV): sequencing the most valuable type-strain genomes for metagenomic binning, comparative biology and taxonomic classification.</title>
        <authorList>
            <person name="Goeker M."/>
        </authorList>
    </citation>
    <scope>NUCLEOTIDE SEQUENCE [LARGE SCALE GENOMIC DNA]</scope>
    <source>
        <strain evidence="14 15">JC118</strain>
    </source>
</reference>
<dbReference type="STRING" id="1034346.GCA_000313565_00729"/>
<feature type="active site" description="Proton acceptor" evidence="12">
    <location>
        <position position="243"/>
    </location>
</feature>
<evidence type="ECO:0000256" key="1">
    <source>
        <dbReference type="ARBA" id="ARBA00005380"/>
    </source>
</evidence>
<dbReference type="GeneID" id="94440219"/>
<dbReference type="GO" id="GO:0046872">
    <property type="term" value="F:metal ion binding"/>
    <property type="evidence" value="ECO:0007669"/>
    <property type="project" value="UniProtKB-KW"/>
</dbReference>
<dbReference type="PANTHER" id="PTHR10584:SF166">
    <property type="entry name" value="RIBOKINASE"/>
    <property type="match status" value="1"/>
</dbReference>
<dbReference type="UniPathway" id="UPA00916">
    <property type="reaction ID" value="UER00889"/>
</dbReference>
<dbReference type="GO" id="GO:0005737">
    <property type="term" value="C:cytoplasm"/>
    <property type="evidence" value="ECO:0007669"/>
    <property type="project" value="UniProtKB-SubCell"/>
</dbReference>
<dbReference type="InterPro" id="IPR002139">
    <property type="entry name" value="Ribo/fructo_kinase"/>
</dbReference>
<feature type="binding site" evidence="12">
    <location>
        <begin position="242"/>
        <end position="243"/>
    </location>
    <ligand>
        <name>ATP</name>
        <dbReference type="ChEBI" id="CHEBI:30616"/>
    </ligand>
</feature>
<proteinExistence type="inferred from homology"/>
<feature type="binding site" evidence="12">
    <location>
        <begin position="38"/>
        <end position="42"/>
    </location>
    <ligand>
        <name>substrate</name>
    </ligand>
</feature>
<feature type="domain" description="Carbohydrate kinase PfkB" evidence="13">
    <location>
        <begin position="2"/>
        <end position="285"/>
    </location>
</feature>
<feature type="binding site" evidence="12">
    <location>
        <position position="278"/>
    </location>
    <ligand>
        <name>K(+)</name>
        <dbReference type="ChEBI" id="CHEBI:29103"/>
    </ligand>
</feature>